<name>A0A6C0LAZ2_9ZZZZ</name>
<dbReference type="EMBL" id="MN740459">
    <property type="protein sequence ID" value="QHU27597.1"/>
    <property type="molecule type" value="Genomic_DNA"/>
</dbReference>
<feature type="compositionally biased region" description="Polar residues" evidence="1">
    <location>
        <begin position="136"/>
        <end position="148"/>
    </location>
</feature>
<proteinExistence type="predicted"/>
<dbReference type="AlphaFoldDB" id="A0A6C0LAZ2"/>
<feature type="region of interest" description="Disordered" evidence="1">
    <location>
        <begin position="136"/>
        <end position="192"/>
    </location>
</feature>
<protein>
    <submittedName>
        <fullName evidence="2">Uncharacterized protein</fullName>
    </submittedName>
</protein>
<evidence type="ECO:0000313" key="2">
    <source>
        <dbReference type="EMBL" id="QHU27597.1"/>
    </source>
</evidence>
<accession>A0A6C0LAZ2</accession>
<reference evidence="2" key="1">
    <citation type="journal article" date="2020" name="Nature">
        <title>Giant virus diversity and host interactions through global metagenomics.</title>
        <authorList>
            <person name="Schulz F."/>
            <person name="Roux S."/>
            <person name="Paez-Espino D."/>
            <person name="Jungbluth S."/>
            <person name="Walsh D.A."/>
            <person name="Denef V.J."/>
            <person name="McMahon K.D."/>
            <person name="Konstantinidis K.T."/>
            <person name="Eloe-Fadrosh E.A."/>
            <person name="Kyrpides N.C."/>
            <person name="Woyke T."/>
        </authorList>
    </citation>
    <scope>NUCLEOTIDE SEQUENCE</scope>
    <source>
        <strain evidence="2">GVMAG-M-3300027769-26</strain>
    </source>
</reference>
<sequence length="475" mass="53250">MGVIDDFRQEKNKMVINVATEKMIMDKYNLNIDKSELKGIVEQVIISICNDAILIKRIGKLIELNTIALTKIKDYIEVNIINKNTNSVISDELTTADDVIDSINKYNTDELLSKVIELEEKRKTVNTLASSEKASINISSTPSSTVSAGTPNTTIGTQGTQGTPGTPGTTQPSLSISNISSSSPGLSFPPTQTSQKYSLVNNVNVENLETIAYIIEKMESIMNNKKNINYKTLIINSYNRDWTIYNNRNNLSLSINIDLTKNIIEPKKLLMPKYVKSITPYITMTINDGKKTQKFQFILSVSAETTGDGTCNGTGTGGNWDTWIIMNNELETINNIVLLNNKEWVISFTDFLNNELELGSDCININRITKTFNDNQYNIITEKTDMLGYNGYHLDLINKYDNILLKTSDDNDILLKVLEIDDNNITVLYKDEKEDKDTGGIWGPGGNITDITEAYLLNCKAQYSIILAYHSRIYK</sequence>
<evidence type="ECO:0000256" key="1">
    <source>
        <dbReference type="SAM" id="MobiDB-lite"/>
    </source>
</evidence>
<organism evidence="2">
    <name type="scientific">viral metagenome</name>
    <dbReference type="NCBI Taxonomy" id="1070528"/>
    <lineage>
        <taxon>unclassified sequences</taxon>
        <taxon>metagenomes</taxon>
        <taxon>organismal metagenomes</taxon>
    </lineage>
</organism>
<feature type="compositionally biased region" description="Low complexity" evidence="1">
    <location>
        <begin position="149"/>
        <end position="190"/>
    </location>
</feature>